<dbReference type="HOGENOM" id="CLU_119426_3_0_11"/>
<dbReference type="KEGG" id="sna:Snas_3050"/>
<dbReference type="PANTHER" id="PTHR36934:SF1">
    <property type="entry name" value="THIOESTERASE DOMAIN-CONTAINING PROTEIN"/>
    <property type="match status" value="1"/>
</dbReference>
<name>D3QAD8_STANL</name>
<organism evidence="2 3">
    <name type="scientific">Stackebrandtia nassauensis (strain DSM 44728 / CIP 108903 / NRRL B-16338 / NBRC 102104 / LLR-40K-21)</name>
    <dbReference type="NCBI Taxonomy" id="446470"/>
    <lineage>
        <taxon>Bacteria</taxon>
        <taxon>Bacillati</taxon>
        <taxon>Actinomycetota</taxon>
        <taxon>Actinomycetes</taxon>
        <taxon>Glycomycetales</taxon>
        <taxon>Glycomycetaceae</taxon>
        <taxon>Stackebrandtia</taxon>
    </lineage>
</organism>
<dbReference type="Gene3D" id="3.10.129.10">
    <property type="entry name" value="Hotdog Thioesterase"/>
    <property type="match status" value="1"/>
</dbReference>
<dbReference type="InterPro" id="IPR029069">
    <property type="entry name" value="HotDog_dom_sf"/>
</dbReference>
<dbReference type="InterPro" id="IPR025540">
    <property type="entry name" value="FlK"/>
</dbReference>
<dbReference type="eggNOG" id="COG5496">
    <property type="taxonomic scope" value="Bacteria"/>
</dbReference>
<dbReference type="Proteomes" id="UP000000844">
    <property type="component" value="Chromosome"/>
</dbReference>
<dbReference type="SUPFAM" id="SSF54637">
    <property type="entry name" value="Thioesterase/thiol ester dehydrase-isomerase"/>
    <property type="match status" value="1"/>
</dbReference>
<accession>D3QAD8</accession>
<proteinExistence type="predicted"/>
<reference evidence="2 3" key="1">
    <citation type="journal article" date="2009" name="Stand. Genomic Sci.">
        <title>Complete genome sequence of Stackebrandtia nassauensis type strain (LLR-40K-21).</title>
        <authorList>
            <person name="Munk C."/>
            <person name="Lapidus A."/>
            <person name="Copeland A."/>
            <person name="Jando M."/>
            <person name="Mayilraj S."/>
            <person name="Glavina Del Rio T."/>
            <person name="Nolan M."/>
            <person name="Chen F."/>
            <person name="Lucas S."/>
            <person name="Tice H."/>
            <person name="Cheng J.F."/>
            <person name="Han C."/>
            <person name="Detter J.C."/>
            <person name="Bruce D."/>
            <person name="Goodwin L."/>
            <person name="Chain P."/>
            <person name="Pitluck S."/>
            <person name="Goker M."/>
            <person name="Ovchinikova G."/>
            <person name="Pati A."/>
            <person name="Ivanova N."/>
            <person name="Mavromatis K."/>
            <person name="Chen A."/>
            <person name="Palaniappan K."/>
            <person name="Land M."/>
            <person name="Hauser L."/>
            <person name="Chang Y.J."/>
            <person name="Jeffries C.D."/>
            <person name="Bristow J."/>
            <person name="Eisen J.A."/>
            <person name="Markowitz V."/>
            <person name="Hugenholtz P."/>
            <person name="Kyrpides N.C."/>
            <person name="Klenk H.P."/>
        </authorList>
    </citation>
    <scope>NUCLEOTIDE SEQUENCE [LARGE SCALE GENOMIC DNA]</scope>
    <source>
        <strain evidence="3">DSM 44728 / CIP 108903 / NRRL B-16338 / NBRC 102104 / LLR-40K-21</strain>
    </source>
</reference>
<dbReference type="InterPro" id="IPR054485">
    <property type="entry name" value="FlK-like_dom"/>
</dbReference>
<evidence type="ECO:0000259" key="1">
    <source>
        <dbReference type="Pfam" id="PF22636"/>
    </source>
</evidence>
<dbReference type="EMBL" id="CP001778">
    <property type="protein sequence ID" value="ADD42721.1"/>
    <property type="molecule type" value="Genomic_DNA"/>
</dbReference>
<dbReference type="Pfam" id="PF22636">
    <property type="entry name" value="FlK"/>
    <property type="match status" value="1"/>
</dbReference>
<protein>
    <recommendedName>
        <fullName evidence="1">Fluoroacetyl-CoA-specific thioesterase-like domain-containing protein</fullName>
    </recommendedName>
</protein>
<keyword evidence="3" id="KW-1185">Reference proteome</keyword>
<dbReference type="AlphaFoldDB" id="D3QAD8"/>
<evidence type="ECO:0000313" key="3">
    <source>
        <dbReference type="Proteomes" id="UP000000844"/>
    </source>
</evidence>
<dbReference type="RefSeq" id="WP_013018292.1">
    <property type="nucleotide sequence ID" value="NC_013947.1"/>
</dbReference>
<evidence type="ECO:0000313" key="2">
    <source>
        <dbReference type="EMBL" id="ADD42721.1"/>
    </source>
</evidence>
<dbReference type="PANTHER" id="PTHR36934">
    <property type="entry name" value="BLR0278 PROTEIN"/>
    <property type="match status" value="1"/>
</dbReference>
<sequence length="134" mass="14434">MRDLTELDPTALQDVSGRVETIVTQADTAQSLGSGDVPVLGTPRVLALAEAAIVMSLTRRIPTTMTTVGTRVRLRHLAAVPLGRMVAARARLRGRDGNKLTFDISLVDGDNNLVADGEIERALVDRADFLTRLD</sequence>
<feature type="domain" description="Fluoroacetyl-CoA-specific thioesterase-like" evidence="1">
    <location>
        <begin position="23"/>
        <end position="126"/>
    </location>
</feature>
<gene>
    <name evidence="2" type="ordered locus">Snas_3050</name>
</gene>